<keyword evidence="2" id="KW-0812">Transmembrane</keyword>
<dbReference type="NCBIfam" id="TIGR01845">
    <property type="entry name" value="outer_NodT"/>
    <property type="match status" value="1"/>
</dbReference>
<dbReference type="RefSeq" id="WP_114810540.1">
    <property type="nucleotide sequence ID" value="NZ_CP139965.1"/>
</dbReference>
<evidence type="ECO:0000256" key="1">
    <source>
        <dbReference type="ARBA" id="ARBA00007613"/>
    </source>
</evidence>
<gene>
    <name evidence="3" type="ORF">U0042_08325</name>
</gene>
<comment type="similarity">
    <text evidence="1 2">Belongs to the outer membrane factor (OMF) (TC 1.B.17) family.</text>
</comment>
<sequence>MCTLPPSRSGRPGRRARLAWAVCLGALALQGCMVGPNFTKPATPRVERYVPGDAVPATLTAAGASQTFSSGTPLRDDWWTLFQSKAIDAAVDEALTGNATLAGAQASLRRSEHELRAGAGVFFPQVDAGASALRERYVGARLGSGAAPALFNLFTLSASISYALDLWGGERRTVEGLAAQADADRYALVATWLTLTSNVVNTMIARAAYSDEITATQEMIGLVDEQIALTKAQYEGGTAAWTAVLTLENERATLQASLPALAQKRAQAEHLLATLAGMLPADWHAPPLSLTDIALPATLPETVPSALVARRPDILQAEAALHVASANIGVATAALLPSVTLSASGSFNGTTVPTLFGSAGKAWTVGADATTPISHGGSLWYQREAAKDAYDASRAAYQQVVLAAFQQVADTLRALQHDAEALAAQTRAVESSSEALRLLKVGYEAGTVDYLQILIADGQYHQARIAWLQANAQRLQDTVALYAALGGGWNEAR</sequence>
<proteinExistence type="inferred from homology"/>
<dbReference type="Gene3D" id="1.20.1600.10">
    <property type="entry name" value="Outer membrane efflux proteins (OEP)"/>
    <property type="match status" value="1"/>
</dbReference>
<keyword evidence="4" id="KW-1185">Reference proteome</keyword>
<keyword evidence="2" id="KW-1134">Transmembrane beta strand</keyword>
<dbReference type="Pfam" id="PF02321">
    <property type="entry name" value="OEP"/>
    <property type="match status" value="2"/>
</dbReference>
<reference evidence="3 4" key="1">
    <citation type="submission" date="2023-12" db="EMBL/GenBank/DDBJ databases">
        <title>Genome sequencing and assembly of bacterial species from a model synthetic community.</title>
        <authorList>
            <person name="Hogle S.L."/>
        </authorList>
    </citation>
    <scope>NUCLEOTIDE SEQUENCE [LARGE SCALE GENOMIC DNA]</scope>
    <source>
        <strain evidence="3 4">HAMBI 2494</strain>
    </source>
</reference>
<name>A0ABZ0WQL6_9BURK</name>
<keyword evidence="2" id="KW-0449">Lipoprotein</keyword>
<accession>A0ABZ0WQL6</accession>
<comment type="subcellular location">
    <subcellularLocation>
        <location evidence="2">Cell membrane</location>
        <topology evidence="2">Lipid-anchor</topology>
    </subcellularLocation>
</comment>
<keyword evidence="2" id="KW-0472">Membrane</keyword>
<keyword evidence="2" id="KW-0564">Palmitate</keyword>
<dbReference type="Proteomes" id="UP001325479">
    <property type="component" value="Chromosome"/>
</dbReference>
<dbReference type="InterPro" id="IPR010131">
    <property type="entry name" value="MdtP/NodT-like"/>
</dbReference>
<dbReference type="PANTHER" id="PTHR30203">
    <property type="entry name" value="OUTER MEMBRANE CATION EFFLUX PROTEIN"/>
    <property type="match status" value="1"/>
</dbReference>
<evidence type="ECO:0000256" key="2">
    <source>
        <dbReference type="RuleBase" id="RU362097"/>
    </source>
</evidence>
<evidence type="ECO:0000313" key="4">
    <source>
        <dbReference type="Proteomes" id="UP001325479"/>
    </source>
</evidence>
<dbReference type="Gene3D" id="2.20.200.10">
    <property type="entry name" value="Outer membrane efflux proteins (OEP)"/>
    <property type="match status" value="1"/>
</dbReference>
<evidence type="ECO:0000313" key="3">
    <source>
        <dbReference type="EMBL" id="WQD79672.1"/>
    </source>
</evidence>
<dbReference type="PANTHER" id="PTHR30203:SF33">
    <property type="entry name" value="BLR4455 PROTEIN"/>
    <property type="match status" value="1"/>
</dbReference>
<dbReference type="InterPro" id="IPR003423">
    <property type="entry name" value="OMP_efflux"/>
</dbReference>
<organism evidence="3 4">
    <name type="scientific">Paraburkholderia kururiensis</name>
    <dbReference type="NCBI Taxonomy" id="984307"/>
    <lineage>
        <taxon>Bacteria</taxon>
        <taxon>Pseudomonadati</taxon>
        <taxon>Pseudomonadota</taxon>
        <taxon>Betaproteobacteria</taxon>
        <taxon>Burkholderiales</taxon>
        <taxon>Burkholderiaceae</taxon>
        <taxon>Paraburkholderia</taxon>
    </lineage>
</organism>
<dbReference type="SUPFAM" id="SSF56954">
    <property type="entry name" value="Outer membrane efflux proteins (OEP)"/>
    <property type="match status" value="1"/>
</dbReference>
<dbReference type="EMBL" id="CP139965">
    <property type="protein sequence ID" value="WQD79672.1"/>
    <property type="molecule type" value="Genomic_DNA"/>
</dbReference>
<protein>
    <submittedName>
        <fullName evidence="3">Efflux transporter outer membrane subunit</fullName>
    </submittedName>
</protein>